<keyword evidence="1" id="KW-0472">Membrane</keyword>
<reference evidence="2" key="1">
    <citation type="submission" date="2011-11" db="EMBL/GenBank/DDBJ databases">
        <title>Decoding the brain transcriptome of the Eastern honeybee (Apis cerana) based on pyrosequencing.</title>
        <authorList>
            <person name="Sun L."/>
            <person name="Zheng H."/>
            <person name="Wang Y."/>
            <person name="Xie X."/>
            <person name="Zhu Y."/>
            <person name="Gu W."/>
            <person name="Wang S."/>
        </authorList>
    </citation>
    <scope>NUCLEOTIDE SEQUENCE</scope>
    <source>
        <tissue evidence="2">Brain</tissue>
    </source>
</reference>
<feature type="transmembrane region" description="Helical" evidence="1">
    <location>
        <begin position="6"/>
        <end position="25"/>
    </location>
</feature>
<name>V9IMQ4_APICE</name>
<keyword evidence="1" id="KW-0812">Transmembrane</keyword>
<dbReference type="EMBL" id="JR052912">
    <property type="protein sequence ID" value="AEY61814.1"/>
    <property type="molecule type" value="mRNA"/>
</dbReference>
<organism evidence="2">
    <name type="scientific">Apis cerana</name>
    <name type="common">Indian honeybee</name>
    <dbReference type="NCBI Taxonomy" id="7461"/>
    <lineage>
        <taxon>Eukaryota</taxon>
        <taxon>Metazoa</taxon>
        <taxon>Ecdysozoa</taxon>
        <taxon>Arthropoda</taxon>
        <taxon>Hexapoda</taxon>
        <taxon>Insecta</taxon>
        <taxon>Pterygota</taxon>
        <taxon>Neoptera</taxon>
        <taxon>Endopterygota</taxon>
        <taxon>Hymenoptera</taxon>
        <taxon>Apocrita</taxon>
        <taxon>Aculeata</taxon>
        <taxon>Apoidea</taxon>
        <taxon>Anthophila</taxon>
        <taxon>Apidae</taxon>
        <taxon>Apis</taxon>
    </lineage>
</organism>
<accession>V9IMQ4</accession>
<protein>
    <submittedName>
        <fullName evidence="2">Uncharacterized protein</fullName>
    </submittedName>
</protein>
<evidence type="ECO:0000256" key="1">
    <source>
        <dbReference type="SAM" id="Phobius"/>
    </source>
</evidence>
<keyword evidence="1" id="KW-1133">Transmembrane helix</keyword>
<evidence type="ECO:0000313" key="2">
    <source>
        <dbReference type="EMBL" id="AEY61814.1"/>
    </source>
</evidence>
<dbReference type="AlphaFoldDB" id="V9IMQ4"/>
<proteinExistence type="evidence at transcript level"/>
<sequence length="33" mass="3601">MFTTFAMVTNLIGTAISVGVFSHILKSMMPLLE</sequence>
<gene>
    <name evidence="2" type="ORF">ACCB14133</name>
</gene>